<name>A0A511D9D3_9PSEU</name>
<protein>
    <recommendedName>
        <fullName evidence="5">protein adenylyltransferase</fullName>
        <ecNumber evidence="5">2.7.7.108</ecNumber>
    </recommendedName>
</protein>
<proteinExistence type="predicted"/>
<evidence type="ECO:0000259" key="8">
    <source>
        <dbReference type="PROSITE" id="PS51459"/>
    </source>
</evidence>
<gene>
    <name evidence="9" type="ORF">PSU4_03400</name>
</gene>
<feature type="domain" description="Fido" evidence="8">
    <location>
        <begin position="51"/>
        <end position="191"/>
    </location>
</feature>
<keyword evidence="2" id="KW-0548">Nucleotidyltransferase</keyword>
<accession>A0A511D9D3</accession>
<comment type="catalytic activity">
    <reaction evidence="6">
        <text>L-threonyl-[protein] + ATP = 3-O-(5'-adenylyl)-L-threonyl-[protein] + diphosphate</text>
        <dbReference type="Rhea" id="RHEA:54292"/>
        <dbReference type="Rhea" id="RHEA-COMP:11060"/>
        <dbReference type="Rhea" id="RHEA-COMP:13847"/>
        <dbReference type="ChEBI" id="CHEBI:30013"/>
        <dbReference type="ChEBI" id="CHEBI:30616"/>
        <dbReference type="ChEBI" id="CHEBI:33019"/>
        <dbReference type="ChEBI" id="CHEBI:138113"/>
        <dbReference type="EC" id="2.7.7.108"/>
    </reaction>
</comment>
<evidence type="ECO:0000256" key="2">
    <source>
        <dbReference type="ARBA" id="ARBA00022695"/>
    </source>
</evidence>
<comment type="caution">
    <text evidence="9">The sequence shown here is derived from an EMBL/GenBank/DDBJ whole genome shotgun (WGS) entry which is preliminary data.</text>
</comment>
<dbReference type="GO" id="GO:0051301">
    <property type="term" value="P:cell division"/>
    <property type="evidence" value="ECO:0007669"/>
    <property type="project" value="UniProtKB-KW"/>
</dbReference>
<dbReference type="InterPro" id="IPR003812">
    <property type="entry name" value="Fido"/>
</dbReference>
<dbReference type="GO" id="GO:0005524">
    <property type="term" value="F:ATP binding"/>
    <property type="evidence" value="ECO:0007669"/>
    <property type="project" value="UniProtKB-KW"/>
</dbReference>
<dbReference type="InterPro" id="IPR036597">
    <property type="entry name" value="Fido-like_dom_sf"/>
</dbReference>
<dbReference type="Pfam" id="PF02661">
    <property type="entry name" value="Fic"/>
    <property type="match status" value="1"/>
</dbReference>
<keyword evidence="10" id="KW-1185">Reference proteome</keyword>
<dbReference type="EC" id="2.7.7.108" evidence="5"/>
<dbReference type="Proteomes" id="UP000321685">
    <property type="component" value="Unassembled WGS sequence"/>
</dbReference>
<dbReference type="GO" id="GO:0051302">
    <property type="term" value="P:regulation of cell division"/>
    <property type="evidence" value="ECO:0007669"/>
    <property type="project" value="TreeGrafter"/>
</dbReference>
<keyword evidence="9" id="KW-0132">Cell division</keyword>
<evidence type="ECO:0000256" key="1">
    <source>
        <dbReference type="ARBA" id="ARBA00022679"/>
    </source>
</evidence>
<keyword evidence="9" id="KW-0131">Cell cycle</keyword>
<comment type="catalytic activity">
    <reaction evidence="7">
        <text>L-tyrosyl-[protein] + ATP = O-(5'-adenylyl)-L-tyrosyl-[protein] + diphosphate</text>
        <dbReference type="Rhea" id="RHEA:54288"/>
        <dbReference type="Rhea" id="RHEA-COMP:10136"/>
        <dbReference type="Rhea" id="RHEA-COMP:13846"/>
        <dbReference type="ChEBI" id="CHEBI:30616"/>
        <dbReference type="ChEBI" id="CHEBI:33019"/>
        <dbReference type="ChEBI" id="CHEBI:46858"/>
        <dbReference type="ChEBI" id="CHEBI:83624"/>
        <dbReference type="EC" id="2.7.7.108"/>
    </reaction>
</comment>
<dbReference type="PANTHER" id="PTHR39560:SF1">
    <property type="entry name" value="PROTEIN ADENYLYLTRANSFERASE FIC-RELATED"/>
    <property type="match status" value="1"/>
</dbReference>
<evidence type="ECO:0000256" key="4">
    <source>
        <dbReference type="ARBA" id="ARBA00022840"/>
    </source>
</evidence>
<dbReference type="PROSITE" id="PS51459">
    <property type="entry name" value="FIDO"/>
    <property type="match status" value="1"/>
</dbReference>
<reference evidence="9 10" key="1">
    <citation type="submission" date="2019-07" db="EMBL/GenBank/DDBJ databases">
        <title>Whole genome shotgun sequence of Pseudonocardia sulfidoxydans NBRC 16205.</title>
        <authorList>
            <person name="Hosoyama A."/>
            <person name="Uohara A."/>
            <person name="Ohji S."/>
            <person name="Ichikawa N."/>
        </authorList>
    </citation>
    <scope>NUCLEOTIDE SEQUENCE [LARGE SCALE GENOMIC DNA]</scope>
    <source>
        <strain evidence="9 10">NBRC 16205</strain>
    </source>
</reference>
<keyword evidence="4" id="KW-0067">ATP-binding</keyword>
<dbReference type="SUPFAM" id="SSF140931">
    <property type="entry name" value="Fic-like"/>
    <property type="match status" value="1"/>
</dbReference>
<keyword evidence="3" id="KW-0547">Nucleotide-binding</keyword>
<dbReference type="OrthoDB" id="9813719at2"/>
<evidence type="ECO:0000313" key="10">
    <source>
        <dbReference type="Proteomes" id="UP000321685"/>
    </source>
</evidence>
<dbReference type="PANTHER" id="PTHR39560">
    <property type="entry name" value="PROTEIN ADENYLYLTRANSFERASE FIC-RELATED"/>
    <property type="match status" value="1"/>
</dbReference>
<evidence type="ECO:0000313" key="9">
    <source>
        <dbReference type="EMBL" id="GEL21386.1"/>
    </source>
</evidence>
<dbReference type="AlphaFoldDB" id="A0A511D9D3"/>
<dbReference type="EMBL" id="BJVJ01000002">
    <property type="protein sequence ID" value="GEL21386.1"/>
    <property type="molecule type" value="Genomic_DNA"/>
</dbReference>
<dbReference type="RefSeq" id="WP_147102019.1">
    <property type="nucleotide sequence ID" value="NZ_BJVJ01000002.1"/>
</dbReference>
<dbReference type="Gene3D" id="1.10.3290.10">
    <property type="entry name" value="Fido-like domain"/>
    <property type="match status" value="1"/>
</dbReference>
<keyword evidence="1" id="KW-0808">Transferase</keyword>
<dbReference type="GO" id="GO:0070733">
    <property type="term" value="F:AMPylase activity"/>
    <property type="evidence" value="ECO:0007669"/>
    <property type="project" value="UniProtKB-EC"/>
</dbReference>
<evidence type="ECO:0000256" key="3">
    <source>
        <dbReference type="ARBA" id="ARBA00022741"/>
    </source>
</evidence>
<organism evidence="9 10">
    <name type="scientific">Pseudonocardia sulfidoxydans NBRC 16205</name>
    <dbReference type="NCBI Taxonomy" id="1223511"/>
    <lineage>
        <taxon>Bacteria</taxon>
        <taxon>Bacillati</taxon>
        <taxon>Actinomycetota</taxon>
        <taxon>Actinomycetes</taxon>
        <taxon>Pseudonocardiales</taxon>
        <taxon>Pseudonocardiaceae</taxon>
        <taxon>Pseudonocardia</taxon>
    </lineage>
</organism>
<evidence type="ECO:0000256" key="7">
    <source>
        <dbReference type="ARBA" id="ARBA00048696"/>
    </source>
</evidence>
<evidence type="ECO:0000256" key="5">
    <source>
        <dbReference type="ARBA" id="ARBA00034531"/>
    </source>
</evidence>
<sequence length="193" mass="21188">MADWDPCLDLGTGVLLNRLGITDPAVLSQAEADIATNALAELARHPVRGYYDLAHLQAVHRFVFGDLYPWAGELRTVSLGKAGHMFCPPEDIARRGGQVFLALAARDHLRGLGREPFLDELTELLAALTFLHPFREGNGRTQRALLAQLARDAGHRLDWSTLDADENTFASRAAHDGNPKPLRAMLDRLSTSS</sequence>
<evidence type="ECO:0000256" key="6">
    <source>
        <dbReference type="ARBA" id="ARBA00047939"/>
    </source>
</evidence>